<evidence type="ECO:0000256" key="1">
    <source>
        <dbReference type="SAM" id="MobiDB-lite"/>
    </source>
</evidence>
<evidence type="ECO:0000313" key="3">
    <source>
        <dbReference type="Proteomes" id="UP000008522"/>
    </source>
</evidence>
<accession>G0EMU7</accession>
<dbReference type="EMBL" id="CP002874">
    <property type="protein sequence ID" value="AEM22988.1"/>
    <property type="molecule type" value="Genomic_DNA"/>
</dbReference>
<dbReference type="KEGG" id="bip:Bint_2382"/>
<dbReference type="AlphaFoldDB" id="G0EMU7"/>
<evidence type="ECO:0000313" key="2">
    <source>
        <dbReference type="EMBL" id="AEM22988.1"/>
    </source>
</evidence>
<dbReference type="HOGENOM" id="CLU_1493470_0_0_12"/>
<feature type="region of interest" description="Disordered" evidence="1">
    <location>
        <begin position="171"/>
        <end position="192"/>
    </location>
</feature>
<protein>
    <submittedName>
        <fullName evidence="2">Uncharacterized protein</fullName>
    </submittedName>
</protein>
<name>G0EMU7_BRAIP</name>
<keyword evidence="3" id="KW-1185">Reference proteome</keyword>
<dbReference type="PATRIC" id="fig|1045858.4.peg.2385"/>
<reference evidence="2 3" key="1">
    <citation type="journal article" date="2011" name="BMC Genomics">
        <title>Complete genome sequence of Brachyspira intermedia reveals unique genomic features in Brachyspira species and phage-mediated horizontal gene transfer.</title>
        <authorList>
            <person name="Hafstrom T."/>
            <person name="Jansson D.S."/>
            <person name="Segerman B."/>
        </authorList>
    </citation>
    <scope>NUCLEOTIDE SEQUENCE [LARGE SCALE GENOMIC DNA]</scope>
    <source>
        <strain evidence="3">ATCC 51140 / PWS/A</strain>
    </source>
</reference>
<proteinExistence type="predicted"/>
<sequence>MIFILGEHIMKFYKYALIIFILIASFSCKKTELTITAPGPDFFLGKMENGNWGGVTVNGDKLTIDGKGDYTFEEPILGVGGIYNDGNGGYLVTVPAGDNLGTVEMTEKGKQAVDEILGIVGEENALGAINGIINSKDPNNINVDEIVGNASVTEEEKKRIEDIVIGLNGGNNFKNPETIGPNGPNTPSIPNP</sequence>
<dbReference type="Proteomes" id="UP000008522">
    <property type="component" value="Chromosome"/>
</dbReference>
<gene>
    <name evidence="2" type="primary">ndhD</name>
    <name evidence="2" type="ordered locus">Bint_2382</name>
</gene>
<organism evidence="2 3">
    <name type="scientific">Brachyspira intermedia (strain ATCC 51140 / PWS/A)</name>
    <name type="common">Serpulina intermedia</name>
    <dbReference type="NCBI Taxonomy" id="1045858"/>
    <lineage>
        <taxon>Bacteria</taxon>
        <taxon>Pseudomonadati</taxon>
        <taxon>Spirochaetota</taxon>
        <taxon>Spirochaetia</taxon>
        <taxon>Brachyspirales</taxon>
        <taxon>Brachyspiraceae</taxon>
        <taxon>Brachyspira</taxon>
    </lineage>
</organism>